<proteinExistence type="predicted"/>
<name>A0A9X3BTD3_9MYCO</name>
<feature type="domain" description="Aminoglycoside phosphotransferase" evidence="1">
    <location>
        <begin position="65"/>
        <end position="259"/>
    </location>
</feature>
<sequence>MTTSLADSLHSLGLFVGADITADAAPTMASPSWWGADSECFDVRTGDASHSPATVFVKKMIGHADAYVDVAHAFAAATEAGERGVGPRVHASDAAAGTLVLENLVDSASTATLNVFDDDARLEELIALRAQVHGFGSITRTATVFDDLRTLSALAVAKGVALPADFDWMARMLAMAEQRIVTTDFDTVPCHGDGNVSNVLLVDDGRLLLLDWDVAAVMDPLQDIGVLLAEVRPFDSTARQAFEIAWGRFDQSLFDRARVYGIADCVRWGLIGAYADSARPGTLEYSKLSDWQFLRARAGLGDVHFYDRLANL</sequence>
<keyword evidence="3" id="KW-1185">Reference proteome</keyword>
<dbReference type="PANTHER" id="PTHR40086">
    <property type="entry name" value="PHOSPHOTRANSFERASE YTMP-RELATED"/>
    <property type="match status" value="1"/>
</dbReference>
<evidence type="ECO:0000313" key="3">
    <source>
        <dbReference type="Proteomes" id="UP001141629"/>
    </source>
</evidence>
<comment type="caution">
    <text evidence="2">The sequence shown here is derived from an EMBL/GenBank/DDBJ whole genome shotgun (WGS) entry which is preliminary data.</text>
</comment>
<dbReference type="AlphaFoldDB" id="A0A9X3BTD3"/>
<dbReference type="SUPFAM" id="SSF56112">
    <property type="entry name" value="Protein kinase-like (PK-like)"/>
    <property type="match status" value="1"/>
</dbReference>
<dbReference type="InterPro" id="IPR011009">
    <property type="entry name" value="Kinase-like_dom_sf"/>
</dbReference>
<dbReference type="RefSeq" id="WP_263995794.1">
    <property type="nucleotide sequence ID" value="NZ_JACKVK010000008.1"/>
</dbReference>
<dbReference type="Proteomes" id="UP001141629">
    <property type="component" value="Unassembled WGS sequence"/>
</dbReference>
<evidence type="ECO:0000259" key="1">
    <source>
        <dbReference type="Pfam" id="PF01636"/>
    </source>
</evidence>
<reference evidence="2" key="2">
    <citation type="journal article" date="2022" name="BMC Genomics">
        <title>Comparative genome analysis of mycobacteria focusing on tRNA and non-coding RNA.</title>
        <authorList>
            <person name="Behra P.R.K."/>
            <person name="Pettersson B.M.F."/>
            <person name="Ramesh M."/>
            <person name="Das S."/>
            <person name="Dasgupta S."/>
            <person name="Kirsebom L.A."/>
        </authorList>
    </citation>
    <scope>NUCLEOTIDE SEQUENCE</scope>
    <source>
        <strain evidence="2">DSM 44838</strain>
    </source>
</reference>
<dbReference type="EMBL" id="JACKVK010000008">
    <property type="protein sequence ID" value="MCV7421010.1"/>
    <property type="molecule type" value="Genomic_DNA"/>
</dbReference>
<dbReference type="PANTHER" id="PTHR40086:SF1">
    <property type="entry name" value="CELL CYCLE REGULATOR CCRZ"/>
    <property type="match status" value="1"/>
</dbReference>
<dbReference type="Pfam" id="PF01636">
    <property type="entry name" value="APH"/>
    <property type="match status" value="1"/>
</dbReference>
<dbReference type="Gene3D" id="3.90.1200.10">
    <property type="match status" value="1"/>
</dbReference>
<reference evidence="2" key="1">
    <citation type="submission" date="2020-07" db="EMBL/GenBank/DDBJ databases">
        <authorList>
            <person name="Pettersson B.M.F."/>
            <person name="Behra P.R.K."/>
            <person name="Ramesh M."/>
            <person name="Das S."/>
            <person name="Dasgupta S."/>
            <person name="Kirsebom L.A."/>
        </authorList>
    </citation>
    <scope>NUCLEOTIDE SEQUENCE</scope>
    <source>
        <strain evidence="2">DSM 44838</strain>
    </source>
</reference>
<evidence type="ECO:0000313" key="2">
    <source>
        <dbReference type="EMBL" id="MCV7421010.1"/>
    </source>
</evidence>
<accession>A0A9X3BTD3</accession>
<gene>
    <name evidence="2" type="ORF">H7K45_10715</name>
</gene>
<protein>
    <submittedName>
        <fullName evidence="2">Phosphotransferase</fullName>
    </submittedName>
</protein>
<dbReference type="InterPro" id="IPR002575">
    <property type="entry name" value="Aminoglycoside_PTrfase"/>
</dbReference>
<dbReference type="InterPro" id="IPR052077">
    <property type="entry name" value="CcrZ_PhaseVar_Mediator"/>
</dbReference>
<organism evidence="2 3">
    <name type="scientific">Mycobacterium yunnanensis</name>
    <dbReference type="NCBI Taxonomy" id="368477"/>
    <lineage>
        <taxon>Bacteria</taxon>
        <taxon>Bacillati</taxon>
        <taxon>Actinomycetota</taxon>
        <taxon>Actinomycetes</taxon>
        <taxon>Mycobacteriales</taxon>
        <taxon>Mycobacteriaceae</taxon>
        <taxon>Mycobacterium</taxon>
    </lineage>
</organism>